<proteinExistence type="predicted"/>
<name>A0A1G8J5H9_9RHOB</name>
<gene>
    <name evidence="1" type="ORF">SAMN05421850_1025</name>
</gene>
<keyword evidence="1" id="KW-0808">Transferase</keyword>
<sequence length="281" mass="31710">MTVPVQVLGLCRWNYPSAPGAFQREALGGLEAIRAALYDPMRLALRLFFLEHVVLPPLRAQTDPDFTIVMLMGDQLPGETRDRIDTLIADVPQIKPVYAPEGQPHQDICRDVMQSHRDPSVRAVAEIRFDDDDASAVDIVERTRDVFSRTKALFRSGGKMALDFNRGFILRTESNGVQFQPVTSRYWTPALVLFQRPQSDLSLLDFNHAQLWKRIPTITFPKVPMYLRGAHGGNDSGVSVNPHNADDAWQKADTLGETLLERFNIDHGRLNDAWLKLLHGD</sequence>
<dbReference type="AlphaFoldDB" id="A0A1G8J5H9"/>
<evidence type="ECO:0000313" key="2">
    <source>
        <dbReference type="Proteomes" id="UP000199340"/>
    </source>
</evidence>
<evidence type="ECO:0000313" key="1">
    <source>
        <dbReference type="EMBL" id="SDI26494.1"/>
    </source>
</evidence>
<protein>
    <submittedName>
        <fullName evidence="1">Putative rhamnosyl transferase</fullName>
    </submittedName>
</protein>
<reference evidence="1 2" key="1">
    <citation type="submission" date="2016-10" db="EMBL/GenBank/DDBJ databases">
        <authorList>
            <person name="de Groot N.N."/>
        </authorList>
    </citation>
    <scope>NUCLEOTIDE SEQUENCE [LARGE SCALE GENOMIC DNA]</scope>
    <source>
        <strain evidence="1 2">DSM 28010</strain>
    </source>
</reference>
<dbReference type="GO" id="GO:0016740">
    <property type="term" value="F:transferase activity"/>
    <property type="evidence" value="ECO:0007669"/>
    <property type="project" value="UniProtKB-KW"/>
</dbReference>
<dbReference type="EMBL" id="FNEB01000002">
    <property type="protein sequence ID" value="SDI26494.1"/>
    <property type="molecule type" value="Genomic_DNA"/>
</dbReference>
<keyword evidence="2" id="KW-1185">Reference proteome</keyword>
<dbReference type="Proteomes" id="UP000199340">
    <property type="component" value="Unassembled WGS sequence"/>
</dbReference>
<dbReference type="Pfam" id="PF11316">
    <property type="entry name" value="Rhamno_transf"/>
    <property type="match status" value="1"/>
</dbReference>
<accession>A0A1G8J5H9</accession>
<dbReference type="STRING" id="490829.SAMN05421850_1025"/>
<dbReference type="RefSeq" id="WP_090027119.1">
    <property type="nucleotide sequence ID" value="NZ_FNEB01000002.1"/>
</dbReference>
<dbReference type="InterPro" id="IPR021466">
    <property type="entry name" value="Put_rhamnosyl_transferase"/>
</dbReference>
<organism evidence="1 2">
    <name type="scientific">Lutimaribacter saemankumensis</name>
    <dbReference type="NCBI Taxonomy" id="490829"/>
    <lineage>
        <taxon>Bacteria</taxon>
        <taxon>Pseudomonadati</taxon>
        <taxon>Pseudomonadota</taxon>
        <taxon>Alphaproteobacteria</taxon>
        <taxon>Rhodobacterales</taxon>
        <taxon>Roseobacteraceae</taxon>
        <taxon>Lutimaribacter</taxon>
    </lineage>
</organism>
<dbReference type="OrthoDB" id="9771846at2"/>